<evidence type="ECO:0000313" key="3">
    <source>
        <dbReference type="EMBL" id="QTM98558.1"/>
    </source>
</evidence>
<dbReference type="EMBL" id="CP046956">
    <property type="protein sequence ID" value="QTM98558.1"/>
    <property type="molecule type" value="Genomic_DNA"/>
</dbReference>
<dbReference type="InterPro" id="IPR001509">
    <property type="entry name" value="Epimerase_deHydtase"/>
</dbReference>
<dbReference type="RefSeq" id="WP_209367377.1">
    <property type="nucleotide sequence ID" value="NZ_CP046956.1"/>
</dbReference>
<proteinExistence type="inferred from homology"/>
<name>A0ABX7VPY8_9BACI</name>
<accession>A0ABX7VPY8</accession>
<evidence type="ECO:0000313" key="4">
    <source>
        <dbReference type="Proteomes" id="UP000665043"/>
    </source>
</evidence>
<evidence type="ECO:0000256" key="1">
    <source>
        <dbReference type="ARBA" id="ARBA00007637"/>
    </source>
</evidence>
<dbReference type="SUPFAM" id="SSF51735">
    <property type="entry name" value="NAD(P)-binding Rossmann-fold domains"/>
    <property type="match status" value="1"/>
</dbReference>
<protein>
    <submittedName>
        <fullName evidence="3">NAD-dependent epimerase/dehydratase family protein</fullName>
    </submittedName>
</protein>
<dbReference type="InterPro" id="IPR036291">
    <property type="entry name" value="NAD(P)-bd_dom_sf"/>
</dbReference>
<reference evidence="3 4" key="1">
    <citation type="submission" date="2019-12" db="EMBL/GenBank/DDBJ databases">
        <title>The whole genome sequencing of a strain isolated from a Mars analog, Dalangtan Playa.</title>
        <authorList>
            <person name="Huang T."/>
        </authorList>
    </citation>
    <scope>NUCLEOTIDE SEQUENCE [LARGE SCALE GENOMIC DNA]</scope>
    <source>
        <strain evidence="3 4">DP4-553-S</strain>
    </source>
</reference>
<dbReference type="Gene3D" id="3.40.50.720">
    <property type="entry name" value="NAD(P)-binding Rossmann-like Domain"/>
    <property type="match status" value="1"/>
</dbReference>
<dbReference type="Pfam" id="PF01370">
    <property type="entry name" value="Epimerase"/>
    <property type="match status" value="1"/>
</dbReference>
<gene>
    <name evidence="3" type="ORF">ERJ70_04145</name>
</gene>
<dbReference type="Gene3D" id="3.90.25.10">
    <property type="entry name" value="UDP-galactose 4-epimerase, domain 1"/>
    <property type="match status" value="1"/>
</dbReference>
<evidence type="ECO:0000259" key="2">
    <source>
        <dbReference type="Pfam" id="PF01370"/>
    </source>
</evidence>
<feature type="domain" description="NAD-dependent epimerase/dehydratase" evidence="2">
    <location>
        <begin position="6"/>
        <end position="241"/>
    </location>
</feature>
<dbReference type="PANTHER" id="PTHR43000">
    <property type="entry name" value="DTDP-D-GLUCOSE 4,6-DEHYDRATASE-RELATED"/>
    <property type="match status" value="1"/>
</dbReference>
<comment type="similarity">
    <text evidence="1">Belongs to the NAD(P)-dependent epimerase/dehydratase family.</text>
</comment>
<dbReference type="Proteomes" id="UP000665043">
    <property type="component" value="Chromosome"/>
</dbReference>
<organism evidence="3 4">
    <name type="scientific">Sediminibacillus dalangtanensis</name>
    <dbReference type="NCBI Taxonomy" id="2729421"/>
    <lineage>
        <taxon>Bacteria</taxon>
        <taxon>Bacillati</taxon>
        <taxon>Bacillota</taxon>
        <taxon>Bacilli</taxon>
        <taxon>Bacillales</taxon>
        <taxon>Bacillaceae</taxon>
        <taxon>Sediminibacillus</taxon>
    </lineage>
</organism>
<sequence>MSFGNVLITGGAGFVGSQLAAAILPKTDQLFIIDDLSTGHKESLPPSNKISFYQASITDQEVLEEVLPQVDYVFHLACRNLLLSVDDIEADFQTNLFGGYFLLKKTMELNPAIKRFVYTSTASVYNNADILPTPENYYDISMPYAASKFSMEHYCHVFYHLSKLPFTILRLSNLYGPGQLAANPYCGVVAKFFEAAAAGDPLIIYGSGEQTRDFTYIGDGIEAILIAASHPVATGKVFNVGTGKETTIHLLAAHIKDITDSNSPLKYLPERTIDTVTNRCLDTEKIKTELGWKPKHSLQKGLESTYEWLKNQ</sequence>
<keyword evidence="4" id="KW-1185">Reference proteome</keyword>